<evidence type="ECO:0000313" key="1">
    <source>
        <dbReference type="EMBL" id="MCX3264959.1"/>
    </source>
</evidence>
<proteinExistence type="predicted"/>
<keyword evidence="2" id="KW-1185">Reference proteome</keyword>
<gene>
    <name evidence="1" type="ORF">OQZ29_09395</name>
</gene>
<dbReference type="AlphaFoldDB" id="A0A9X3I9G0"/>
<accession>A0A9X3I9G0</accession>
<organism evidence="1 2">
    <name type="scientific">Pedobacter agri</name>
    <dbReference type="NCBI Taxonomy" id="454586"/>
    <lineage>
        <taxon>Bacteria</taxon>
        <taxon>Pseudomonadati</taxon>
        <taxon>Bacteroidota</taxon>
        <taxon>Sphingobacteriia</taxon>
        <taxon>Sphingobacteriales</taxon>
        <taxon>Sphingobacteriaceae</taxon>
        <taxon>Pedobacter</taxon>
    </lineage>
</organism>
<dbReference type="Proteomes" id="UP001142592">
    <property type="component" value="Unassembled WGS sequence"/>
</dbReference>
<comment type="caution">
    <text evidence="1">The sequence shown here is derived from an EMBL/GenBank/DDBJ whole genome shotgun (WGS) entry which is preliminary data.</text>
</comment>
<sequence>MIVSLQEMQEDIFHRFTAQTNGGDFGIIQIDFPLNTEILNVSLVHYKAQNVIYKFSFTSVQSYMVIQENLPDETREGLKYANEFNSVILKELLGSKYMEYLNQWTDLRIFFDDLSLQSIKHYCVYAQNIIVNIITDKIPMIEIFED</sequence>
<dbReference type="EMBL" id="JAPJUH010000003">
    <property type="protein sequence ID" value="MCX3264959.1"/>
    <property type="molecule type" value="Genomic_DNA"/>
</dbReference>
<reference evidence="1" key="1">
    <citation type="submission" date="2022-11" db="EMBL/GenBank/DDBJ databases">
        <authorList>
            <person name="Graham C."/>
            <person name="Newman J.D."/>
        </authorList>
    </citation>
    <scope>NUCLEOTIDE SEQUENCE</scope>
    <source>
        <strain evidence="1">DSM 19486</strain>
    </source>
</reference>
<name>A0A9X3I9G0_9SPHI</name>
<evidence type="ECO:0000313" key="2">
    <source>
        <dbReference type="Proteomes" id="UP001142592"/>
    </source>
</evidence>
<dbReference type="RefSeq" id="WP_010599879.1">
    <property type="nucleotide sequence ID" value="NZ_JAPJUH010000003.1"/>
</dbReference>
<protein>
    <submittedName>
        <fullName evidence="1">Uncharacterized protein</fullName>
    </submittedName>
</protein>